<feature type="compositionally biased region" description="Polar residues" evidence="2">
    <location>
        <begin position="332"/>
        <end position="344"/>
    </location>
</feature>
<feature type="region of interest" description="Disordered" evidence="2">
    <location>
        <begin position="316"/>
        <end position="344"/>
    </location>
</feature>
<keyword evidence="1" id="KW-0175">Coiled coil</keyword>
<evidence type="ECO:0000256" key="2">
    <source>
        <dbReference type="SAM" id="MobiDB-lite"/>
    </source>
</evidence>
<feature type="coiled-coil region" evidence="1">
    <location>
        <begin position="238"/>
        <end position="272"/>
    </location>
</feature>
<protein>
    <submittedName>
        <fullName evidence="3">Uncharacterized protein</fullName>
    </submittedName>
</protein>
<dbReference type="Proteomes" id="UP001295684">
    <property type="component" value="Unassembled WGS sequence"/>
</dbReference>
<keyword evidence="4" id="KW-1185">Reference proteome</keyword>
<sequence length="372" mass="42148">MGCWNSNTGGTKPVNDERGILNKQWESELNKNKPSTPAGLSSTVLDPRRSSFDESPNIGEKDHTADTHLIKNRKASMSLEEEKETKGIRIRRIMTEKQVAMIAKANPEMLDLKAKEIISSLNNRNLRRNNQLQSLGGNFGSVNHRSMENKFDLDVKPINEEKGPTNFGDTPRLVPSSIDNLAAEQGNVSGPKNNLPLETPRSFESKTSSLNRARIITNINEINDDIPEHELENPLATDKNYEKKKTQAHARKQELEDLLKEIDDDSDDLKIENKPKKYPTEVSETHQSSNIMTTKFTQPYLQNNEEVEAKEFNLQTPAQDEEFNAKIEESPLKSSSPRDWNSPQVVLDKNDQSFLDAPIEPKEEVGNLEWDF</sequence>
<gene>
    <name evidence="3" type="ORF">ECRASSUSDP1_LOCUS6938</name>
</gene>
<feature type="compositionally biased region" description="Polar residues" evidence="2">
    <location>
        <begin position="32"/>
        <end position="44"/>
    </location>
</feature>
<feature type="region of interest" description="Disordered" evidence="2">
    <location>
        <begin position="185"/>
        <end position="206"/>
    </location>
</feature>
<evidence type="ECO:0000256" key="1">
    <source>
        <dbReference type="SAM" id="Coils"/>
    </source>
</evidence>
<dbReference type="AlphaFoldDB" id="A0AAD1UHV9"/>
<dbReference type="EMBL" id="CAMPGE010006743">
    <property type="protein sequence ID" value="CAI2365627.1"/>
    <property type="molecule type" value="Genomic_DNA"/>
</dbReference>
<evidence type="ECO:0000313" key="3">
    <source>
        <dbReference type="EMBL" id="CAI2365627.1"/>
    </source>
</evidence>
<feature type="region of interest" description="Disordered" evidence="2">
    <location>
        <begin position="1"/>
        <end position="67"/>
    </location>
</feature>
<accession>A0AAD1UHV9</accession>
<feature type="compositionally biased region" description="Polar residues" evidence="2">
    <location>
        <begin position="1"/>
        <end position="10"/>
    </location>
</feature>
<feature type="compositionally biased region" description="Basic and acidic residues" evidence="2">
    <location>
        <begin position="14"/>
        <end position="31"/>
    </location>
</feature>
<proteinExistence type="predicted"/>
<organism evidence="3 4">
    <name type="scientific">Euplotes crassus</name>
    <dbReference type="NCBI Taxonomy" id="5936"/>
    <lineage>
        <taxon>Eukaryota</taxon>
        <taxon>Sar</taxon>
        <taxon>Alveolata</taxon>
        <taxon>Ciliophora</taxon>
        <taxon>Intramacronucleata</taxon>
        <taxon>Spirotrichea</taxon>
        <taxon>Hypotrichia</taxon>
        <taxon>Euplotida</taxon>
        <taxon>Euplotidae</taxon>
        <taxon>Moneuplotes</taxon>
    </lineage>
</organism>
<name>A0AAD1UHV9_EUPCR</name>
<reference evidence="3" key="1">
    <citation type="submission" date="2023-07" db="EMBL/GenBank/DDBJ databases">
        <authorList>
            <consortium name="AG Swart"/>
            <person name="Singh M."/>
            <person name="Singh A."/>
            <person name="Seah K."/>
            <person name="Emmerich C."/>
        </authorList>
    </citation>
    <scope>NUCLEOTIDE SEQUENCE</scope>
    <source>
        <strain evidence="3">DP1</strain>
    </source>
</reference>
<evidence type="ECO:0000313" key="4">
    <source>
        <dbReference type="Proteomes" id="UP001295684"/>
    </source>
</evidence>
<comment type="caution">
    <text evidence="3">The sequence shown here is derived from an EMBL/GenBank/DDBJ whole genome shotgun (WGS) entry which is preliminary data.</text>
</comment>